<dbReference type="RefSeq" id="WP_073455822.1">
    <property type="nucleotide sequence ID" value="NZ_FRAP01000003.1"/>
</dbReference>
<dbReference type="PANTHER" id="PTHR43214">
    <property type="entry name" value="TWO-COMPONENT RESPONSE REGULATOR"/>
    <property type="match status" value="1"/>
</dbReference>
<dbReference type="Pfam" id="PF00196">
    <property type="entry name" value="GerE"/>
    <property type="match status" value="1"/>
</dbReference>
<evidence type="ECO:0000256" key="2">
    <source>
        <dbReference type="PROSITE-ProRule" id="PRU00169"/>
    </source>
</evidence>
<dbReference type="InterPro" id="IPR039420">
    <property type="entry name" value="WalR-like"/>
</dbReference>
<gene>
    <name evidence="6" type="ORF">SAMN05443637_103312</name>
</gene>
<evidence type="ECO:0000256" key="1">
    <source>
        <dbReference type="ARBA" id="ARBA00023125"/>
    </source>
</evidence>
<dbReference type="InterPro" id="IPR001789">
    <property type="entry name" value="Sig_transdc_resp-reg_receiver"/>
</dbReference>
<proteinExistence type="predicted"/>
<dbReference type="InterPro" id="IPR011006">
    <property type="entry name" value="CheY-like_superfamily"/>
</dbReference>
<dbReference type="SMART" id="SM00421">
    <property type="entry name" value="HTH_LUXR"/>
    <property type="match status" value="1"/>
</dbReference>
<reference evidence="6 7" key="1">
    <citation type="submission" date="2016-11" db="EMBL/GenBank/DDBJ databases">
        <authorList>
            <person name="Jaros S."/>
            <person name="Januszkiewicz K."/>
            <person name="Wedrychowicz H."/>
        </authorList>
    </citation>
    <scope>NUCLEOTIDE SEQUENCE [LARGE SCALE GENOMIC DNA]</scope>
    <source>
        <strain evidence="6 7">DSM 43832</strain>
    </source>
</reference>
<dbReference type="InterPro" id="IPR016032">
    <property type="entry name" value="Sig_transdc_resp-reg_C-effctor"/>
</dbReference>
<organism evidence="6 7">
    <name type="scientific">Pseudonocardia thermophila</name>
    <dbReference type="NCBI Taxonomy" id="1848"/>
    <lineage>
        <taxon>Bacteria</taxon>
        <taxon>Bacillati</taxon>
        <taxon>Actinomycetota</taxon>
        <taxon>Actinomycetes</taxon>
        <taxon>Pseudonocardiales</taxon>
        <taxon>Pseudonocardiaceae</taxon>
        <taxon>Pseudonocardia</taxon>
    </lineage>
</organism>
<protein>
    <submittedName>
        <fullName evidence="6">DNA-binding response regulator, NarL/FixJ family, contains REC and HTH domains</fullName>
    </submittedName>
</protein>
<dbReference type="PANTHER" id="PTHR43214:SF37">
    <property type="entry name" value="TRANSCRIPTIONAL REGULATORY PROTEIN YDFI"/>
    <property type="match status" value="1"/>
</dbReference>
<dbReference type="SUPFAM" id="SSF46894">
    <property type="entry name" value="C-terminal effector domain of the bipartite response regulators"/>
    <property type="match status" value="1"/>
</dbReference>
<evidence type="ECO:0000313" key="6">
    <source>
        <dbReference type="EMBL" id="SHK19378.1"/>
    </source>
</evidence>
<dbReference type="Proteomes" id="UP000184363">
    <property type="component" value="Unassembled WGS sequence"/>
</dbReference>
<dbReference type="CDD" id="cd06170">
    <property type="entry name" value="LuxR_C_like"/>
    <property type="match status" value="1"/>
</dbReference>
<feature type="domain" description="HTH luxR-type" evidence="4">
    <location>
        <begin position="130"/>
        <end position="195"/>
    </location>
</feature>
<dbReference type="PROSITE" id="PS50110">
    <property type="entry name" value="RESPONSE_REGULATORY"/>
    <property type="match status" value="1"/>
</dbReference>
<dbReference type="SUPFAM" id="SSF52172">
    <property type="entry name" value="CheY-like"/>
    <property type="match status" value="1"/>
</dbReference>
<dbReference type="GO" id="GO:0000160">
    <property type="term" value="P:phosphorelay signal transduction system"/>
    <property type="evidence" value="ECO:0007669"/>
    <property type="project" value="InterPro"/>
</dbReference>
<keyword evidence="3" id="KW-0732">Signal</keyword>
<dbReference type="EMBL" id="FRAP01000003">
    <property type="protein sequence ID" value="SHK19378.1"/>
    <property type="molecule type" value="Genomic_DNA"/>
</dbReference>
<evidence type="ECO:0000259" key="5">
    <source>
        <dbReference type="PROSITE" id="PS50110"/>
    </source>
</evidence>
<keyword evidence="7" id="KW-1185">Reference proteome</keyword>
<dbReference type="GO" id="GO:0006355">
    <property type="term" value="P:regulation of DNA-templated transcription"/>
    <property type="evidence" value="ECO:0007669"/>
    <property type="project" value="InterPro"/>
</dbReference>
<dbReference type="STRING" id="1848.SAMN05443637_103312"/>
<dbReference type="AlphaFoldDB" id="A0A1M6QGS0"/>
<name>A0A1M6QGS0_PSETH</name>
<keyword evidence="1 6" id="KW-0238">DNA-binding</keyword>
<feature type="chain" id="PRO_5011979997" evidence="3">
    <location>
        <begin position="20"/>
        <end position="197"/>
    </location>
</feature>
<dbReference type="InterPro" id="IPR000792">
    <property type="entry name" value="Tscrpt_reg_LuxR_C"/>
</dbReference>
<sequence length="197" mass="19988">MISVVAVCAARSGAATALAASDLDVVLRTTDVGEAAGVAVAADVAVLDMATPGIDALGAIELLAAAPVLSVAGSAEHAAVLAAVRAGAAGYLVGPVGMLRLADAIRRVVAGEPVYSPGLAELVLTEHGRAETAVERLTEREAEVLRLVVEGLTGKQIAAQLVLSPRTVENHVQNTLRKLGLPNRAALVRYAIEHGLA</sequence>
<evidence type="ECO:0000256" key="3">
    <source>
        <dbReference type="SAM" id="SignalP"/>
    </source>
</evidence>
<accession>A0A1M6QGS0</accession>
<feature type="signal peptide" evidence="3">
    <location>
        <begin position="1"/>
        <end position="19"/>
    </location>
</feature>
<dbReference type="PRINTS" id="PR00038">
    <property type="entry name" value="HTHLUXR"/>
</dbReference>
<dbReference type="GO" id="GO:0003677">
    <property type="term" value="F:DNA binding"/>
    <property type="evidence" value="ECO:0007669"/>
    <property type="project" value="UniProtKB-KW"/>
</dbReference>
<feature type="domain" description="Response regulatory" evidence="5">
    <location>
        <begin position="1"/>
        <end position="109"/>
    </location>
</feature>
<feature type="modified residue" description="4-aspartylphosphate" evidence="2">
    <location>
        <position position="48"/>
    </location>
</feature>
<dbReference type="PROSITE" id="PS50043">
    <property type="entry name" value="HTH_LUXR_2"/>
    <property type="match status" value="1"/>
</dbReference>
<evidence type="ECO:0000259" key="4">
    <source>
        <dbReference type="PROSITE" id="PS50043"/>
    </source>
</evidence>
<dbReference type="Gene3D" id="3.40.50.2300">
    <property type="match status" value="1"/>
</dbReference>
<keyword evidence="2" id="KW-0597">Phosphoprotein</keyword>
<evidence type="ECO:0000313" key="7">
    <source>
        <dbReference type="Proteomes" id="UP000184363"/>
    </source>
</evidence>